<dbReference type="GO" id="GO:0015293">
    <property type="term" value="F:symporter activity"/>
    <property type="evidence" value="ECO:0007669"/>
    <property type="project" value="InterPro"/>
</dbReference>
<feature type="transmembrane region" description="Helical" evidence="6">
    <location>
        <begin position="161"/>
        <end position="180"/>
    </location>
</feature>
<evidence type="ECO:0000256" key="4">
    <source>
        <dbReference type="ARBA" id="ARBA00022989"/>
    </source>
</evidence>
<feature type="transmembrane region" description="Helical" evidence="6">
    <location>
        <begin position="123"/>
        <end position="140"/>
    </location>
</feature>
<dbReference type="AlphaFoldDB" id="A0A323TIS7"/>
<sequence length="462" mass="50460">MSAKRARDLTDLQVAQQEVPGHKEMLNYGLGFFGIVLIWTMVGTFLAFYYTDVVGISAGVVGTLMLVSRLLDGVTDIGMGSIVDRTKTKHGRARPWILWMGIPFAVSGVLLFAVPDISMTGKIIYAYATYILLILTYTAISIPYKTLLGLMTQDPKGRSLVNVYTGVFTMLSTILVMTLAEPIASAIGGGFGWTAIAIAIGVIIVVTCYTSFRSTTERVDVQTIAKPKKVVPFKIEFKALLTNKYWVIITIYCVFAFTLNALLTGAGIYYATYIFGNSSYFSLFALTLFLPTIICFFFIGKLAGRFGKRNVALFVSVIAIFGSLVKLIDPSSLTIYLIGNVIQGFGLIPIITLLYAMINDTTEYGEWKTGFRTAGLVNSAASFGMKVGTGIGGGLIGWMLAFGGYRGAVAEQTAAASQMILALNIHLPLLFTVLQAILLWMYKLDKQYPRILDELGKRKLAK</sequence>
<feature type="transmembrane region" description="Helical" evidence="6">
    <location>
        <begin position="96"/>
        <end position="117"/>
    </location>
</feature>
<dbReference type="InterPro" id="IPR036259">
    <property type="entry name" value="MFS_trans_sf"/>
</dbReference>
<feature type="transmembrane region" description="Helical" evidence="6">
    <location>
        <begin position="30"/>
        <end position="50"/>
    </location>
</feature>
<dbReference type="GO" id="GO:0006814">
    <property type="term" value="P:sodium ion transport"/>
    <property type="evidence" value="ECO:0007669"/>
    <property type="project" value="InterPro"/>
</dbReference>
<evidence type="ECO:0000256" key="3">
    <source>
        <dbReference type="ARBA" id="ARBA00022692"/>
    </source>
</evidence>
<accession>A0A323TIS7</accession>
<evidence type="ECO:0000313" key="9">
    <source>
        <dbReference type="Proteomes" id="UP000248214"/>
    </source>
</evidence>
<dbReference type="GO" id="GO:0005886">
    <property type="term" value="C:plasma membrane"/>
    <property type="evidence" value="ECO:0007669"/>
    <property type="project" value="UniProtKB-SubCell"/>
</dbReference>
<dbReference type="InterPro" id="IPR039672">
    <property type="entry name" value="MFS_2"/>
</dbReference>
<dbReference type="Pfam" id="PF13347">
    <property type="entry name" value="MFS_2"/>
    <property type="match status" value="1"/>
</dbReference>
<dbReference type="PANTHER" id="PTHR11328:SF24">
    <property type="entry name" value="MAJOR FACILITATOR SUPERFAMILY (MFS) PROFILE DOMAIN-CONTAINING PROTEIN"/>
    <property type="match status" value="1"/>
</dbReference>
<dbReference type="GO" id="GO:0008643">
    <property type="term" value="P:carbohydrate transport"/>
    <property type="evidence" value="ECO:0007669"/>
    <property type="project" value="InterPro"/>
</dbReference>
<evidence type="ECO:0000256" key="1">
    <source>
        <dbReference type="ARBA" id="ARBA00004651"/>
    </source>
</evidence>
<organism evidence="8 9">
    <name type="scientific">Salipaludibacillus keqinensis</name>
    <dbReference type="NCBI Taxonomy" id="2045207"/>
    <lineage>
        <taxon>Bacteria</taxon>
        <taxon>Bacillati</taxon>
        <taxon>Bacillota</taxon>
        <taxon>Bacilli</taxon>
        <taxon>Bacillales</taxon>
        <taxon>Bacillaceae</taxon>
    </lineage>
</organism>
<evidence type="ECO:0000259" key="7">
    <source>
        <dbReference type="PROSITE" id="PS50850"/>
    </source>
</evidence>
<feature type="transmembrane region" description="Helical" evidence="6">
    <location>
        <begin position="56"/>
        <end position="75"/>
    </location>
</feature>
<dbReference type="Proteomes" id="UP000248214">
    <property type="component" value="Unassembled WGS sequence"/>
</dbReference>
<dbReference type="InterPro" id="IPR020846">
    <property type="entry name" value="MFS_dom"/>
</dbReference>
<dbReference type="EMBL" id="PDOD01000001">
    <property type="protein sequence ID" value="PYZ94821.1"/>
    <property type="molecule type" value="Genomic_DNA"/>
</dbReference>
<comment type="caution">
    <text evidence="8">The sequence shown here is derived from an EMBL/GenBank/DDBJ whole genome shotgun (WGS) entry which is preliminary data.</text>
</comment>
<feature type="transmembrane region" description="Helical" evidence="6">
    <location>
        <begin position="186"/>
        <end position="209"/>
    </location>
</feature>
<name>A0A323TIS7_9BACI</name>
<dbReference type="PROSITE" id="PS50850">
    <property type="entry name" value="MFS"/>
    <property type="match status" value="1"/>
</dbReference>
<feature type="domain" description="Major facilitator superfamily (MFS) profile" evidence="7">
    <location>
        <begin position="246"/>
        <end position="462"/>
    </location>
</feature>
<proteinExistence type="predicted"/>
<keyword evidence="9" id="KW-1185">Reference proteome</keyword>
<dbReference type="PANTHER" id="PTHR11328">
    <property type="entry name" value="MAJOR FACILITATOR SUPERFAMILY DOMAIN-CONTAINING PROTEIN"/>
    <property type="match status" value="1"/>
</dbReference>
<keyword evidence="3 6" id="KW-0812">Transmembrane</keyword>
<keyword evidence="5 6" id="KW-0472">Membrane</keyword>
<gene>
    <name evidence="8" type="ORF">CR194_04650</name>
</gene>
<feature type="transmembrane region" description="Helical" evidence="6">
    <location>
        <begin position="311"/>
        <end position="328"/>
    </location>
</feature>
<evidence type="ECO:0000256" key="2">
    <source>
        <dbReference type="ARBA" id="ARBA00022448"/>
    </source>
</evidence>
<evidence type="ECO:0000313" key="8">
    <source>
        <dbReference type="EMBL" id="PYZ94821.1"/>
    </source>
</evidence>
<protein>
    <submittedName>
        <fullName evidence="8">MFS transporter</fullName>
    </submittedName>
</protein>
<keyword evidence="2" id="KW-0813">Transport</keyword>
<keyword evidence="4 6" id="KW-1133">Transmembrane helix</keyword>
<feature type="transmembrane region" description="Helical" evidence="6">
    <location>
        <begin position="245"/>
        <end position="272"/>
    </location>
</feature>
<comment type="subcellular location">
    <subcellularLocation>
        <location evidence="1">Cell membrane</location>
        <topology evidence="1">Multi-pass membrane protein</topology>
    </subcellularLocation>
</comment>
<dbReference type="NCBIfam" id="TIGR00792">
    <property type="entry name" value="gph"/>
    <property type="match status" value="1"/>
</dbReference>
<feature type="transmembrane region" description="Helical" evidence="6">
    <location>
        <begin position="420"/>
        <end position="442"/>
    </location>
</feature>
<evidence type="ECO:0000256" key="5">
    <source>
        <dbReference type="ARBA" id="ARBA00023136"/>
    </source>
</evidence>
<dbReference type="OrthoDB" id="9764596at2"/>
<dbReference type="CDD" id="cd17332">
    <property type="entry name" value="MFS_MelB_like"/>
    <property type="match status" value="1"/>
</dbReference>
<feature type="transmembrane region" description="Helical" evidence="6">
    <location>
        <begin position="334"/>
        <end position="356"/>
    </location>
</feature>
<dbReference type="RefSeq" id="WP_110608455.1">
    <property type="nucleotide sequence ID" value="NZ_PDOD01000001.1"/>
</dbReference>
<feature type="transmembrane region" description="Helical" evidence="6">
    <location>
        <begin position="278"/>
        <end position="299"/>
    </location>
</feature>
<feature type="transmembrane region" description="Helical" evidence="6">
    <location>
        <begin position="376"/>
        <end position="400"/>
    </location>
</feature>
<evidence type="ECO:0000256" key="6">
    <source>
        <dbReference type="SAM" id="Phobius"/>
    </source>
</evidence>
<dbReference type="InterPro" id="IPR001927">
    <property type="entry name" value="Na/Gal_symport"/>
</dbReference>
<dbReference type="Gene3D" id="1.20.1250.20">
    <property type="entry name" value="MFS general substrate transporter like domains"/>
    <property type="match status" value="1"/>
</dbReference>
<reference evidence="8 9" key="1">
    <citation type="submission" date="2017-10" db="EMBL/GenBank/DDBJ databases">
        <title>Bacillus sp. nov., a halophilic bacterium isolated from a Keqin Lake.</title>
        <authorList>
            <person name="Wang H."/>
        </authorList>
    </citation>
    <scope>NUCLEOTIDE SEQUENCE [LARGE SCALE GENOMIC DNA]</scope>
    <source>
        <strain evidence="8 9">KQ-12</strain>
    </source>
</reference>
<dbReference type="SUPFAM" id="SSF103473">
    <property type="entry name" value="MFS general substrate transporter"/>
    <property type="match status" value="1"/>
</dbReference>